<accession>A0A316JAZ2</accession>
<dbReference type="InterPro" id="IPR018181">
    <property type="entry name" value="Heat_shock_70_CS"/>
</dbReference>
<dbReference type="EMBL" id="QGDB01000002">
    <property type="protein sequence ID" value="PWL18411.1"/>
    <property type="molecule type" value="Genomic_DNA"/>
</dbReference>
<dbReference type="InterPro" id="IPR042054">
    <property type="entry name" value="YegD-like"/>
</dbReference>
<comment type="caution">
    <text evidence="4">The sequence shown here is derived from an EMBL/GenBank/DDBJ whole genome shotgun (WGS) entry which is preliminary data.</text>
</comment>
<dbReference type="Pfam" id="PF00012">
    <property type="entry name" value="HSP70"/>
    <property type="match status" value="2"/>
</dbReference>
<name>A0A316JAZ2_9HYPH</name>
<dbReference type="GO" id="GO:0005524">
    <property type="term" value="F:ATP binding"/>
    <property type="evidence" value="ECO:0007669"/>
    <property type="project" value="UniProtKB-KW"/>
</dbReference>
<dbReference type="AlphaFoldDB" id="A0A316JAZ2"/>
<dbReference type="CDD" id="cd10231">
    <property type="entry name" value="ASKHA_NBD_HSP70_YegD-like"/>
    <property type="match status" value="1"/>
</dbReference>
<dbReference type="Proteomes" id="UP000245865">
    <property type="component" value="Unassembled WGS sequence"/>
</dbReference>
<keyword evidence="5" id="KW-1185">Reference proteome</keyword>
<dbReference type="OrthoDB" id="9807934at2"/>
<protein>
    <submittedName>
        <fullName evidence="4">Hsp70 family protein</fullName>
    </submittedName>
</protein>
<evidence type="ECO:0000256" key="3">
    <source>
        <dbReference type="ARBA" id="ARBA00022840"/>
    </source>
</evidence>
<evidence type="ECO:0000313" key="5">
    <source>
        <dbReference type="Proteomes" id="UP000245865"/>
    </source>
</evidence>
<gene>
    <name evidence="4" type="ORF">DKP76_04745</name>
</gene>
<dbReference type="Gene3D" id="3.30.420.40">
    <property type="match status" value="2"/>
</dbReference>
<dbReference type="GO" id="GO:0140662">
    <property type="term" value="F:ATP-dependent protein folding chaperone"/>
    <property type="evidence" value="ECO:0007669"/>
    <property type="project" value="InterPro"/>
</dbReference>
<dbReference type="PANTHER" id="PTHR42749">
    <property type="entry name" value="CELL SHAPE-DETERMINING PROTEIN MREB"/>
    <property type="match status" value="1"/>
</dbReference>
<dbReference type="RefSeq" id="WP_109705312.1">
    <property type="nucleotide sequence ID" value="NZ_QGDB01000002.1"/>
</dbReference>
<proteinExistence type="inferred from homology"/>
<sequence>MMKADPGRFDGVTLGIDFGTTNTVLSVASPDGTAAVLSLSKDGKEITGYRSVLSFWQDRETGHRTYESGPWAMDAFVNAPHSTRMLQSFKSFAASKSFVDTPVFGKRFKFEDILQTFLESVAARLGDKLPARKNRVVIGRPVIFAGASPDEQLAMQRYEKAFRAFGFTDIHYVYEPVAAAYFYAQELKADSTVLVADFGGGTSDFSIVKFEVGKDGLSFAPMSQTGVGIAGDTFDYRIIDNAVSPLLGKNGEYKSFGKKLPVPRHYYANFARWNTLFLMNSPATIRELTDLAKQAVDPQPLEHFINLIENDYGYEIYRAVSDLKIRLSSDRMSAFRFRADDFEIRTDITRNDFENWISDDVRQIGRSVDQAVEKAGLDFADIDRVFLTGGTSFVPVIRTIFESRFSKAMVTSSNQFDSIATGLALIGQDADIARWAVKALPAKL</sequence>
<dbReference type="SUPFAM" id="SSF53067">
    <property type="entry name" value="Actin-like ATPase domain"/>
    <property type="match status" value="2"/>
</dbReference>
<evidence type="ECO:0000256" key="2">
    <source>
        <dbReference type="ARBA" id="ARBA00022741"/>
    </source>
</evidence>
<comment type="similarity">
    <text evidence="1">Belongs to the heat shock protein 70 family.</text>
</comment>
<organism evidence="4 5">
    <name type="scientific">Falsochrobactrum shanghaiense</name>
    <dbReference type="NCBI Taxonomy" id="2201899"/>
    <lineage>
        <taxon>Bacteria</taxon>
        <taxon>Pseudomonadati</taxon>
        <taxon>Pseudomonadota</taxon>
        <taxon>Alphaproteobacteria</taxon>
        <taxon>Hyphomicrobiales</taxon>
        <taxon>Brucellaceae</taxon>
        <taxon>Falsochrobactrum</taxon>
    </lineage>
</organism>
<dbReference type="PANTHER" id="PTHR42749:SF1">
    <property type="entry name" value="CELL SHAPE-DETERMINING PROTEIN MREB"/>
    <property type="match status" value="1"/>
</dbReference>
<dbReference type="PROSITE" id="PS01036">
    <property type="entry name" value="HSP70_3"/>
    <property type="match status" value="1"/>
</dbReference>
<keyword evidence="2" id="KW-0547">Nucleotide-binding</keyword>
<dbReference type="InterPro" id="IPR013126">
    <property type="entry name" value="Hsp_70_fam"/>
</dbReference>
<keyword evidence="3" id="KW-0067">ATP-binding</keyword>
<evidence type="ECO:0000313" key="4">
    <source>
        <dbReference type="EMBL" id="PWL18411.1"/>
    </source>
</evidence>
<dbReference type="InterPro" id="IPR043129">
    <property type="entry name" value="ATPase_NBD"/>
</dbReference>
<evidence type="ECO:0000256" key="1">
    <source>
        <dbReference type="ARBA" id="ARBA00007381"/>
    </source>
</evidence>
<reference evidence="4 5" key="1">
    <citation type="submission" date="2018-05" db="EMBL/GenBank/DDBJ databases">
        <title>Comparative genomic sequence analysis between strain HN4 and CCM 8460T (Falsochrobactrum ovis) will provide more evidence to prove that HN4 is a new species of Falsochrobactrum.</title>
        <authorList>
            <person name="Lyu W."/>
            <person name="Sun L."/>
            <person name="Yao L."/>
        </authorList>
    </citation>
    <scope>NUCLEOTIDE SEQUENCE [LARGE SCALE GENOMIC DNA]</scope>
    <source>
        <strain evidence="4 5">HN4</strain>
    </source>
</reference>